<dbReference type="PANTHER" id="PTHR31302:SF31">
    <property type="entry name" value="PHOSPHODIESTERASE YAEI"/>
    <property type="match status" value="1"/>
</dbReference>
<gene>
    <name evidence="4" type="ORF">FIV42_02065</name>
</gene>
<keyword evidence="5" id="KW-1185">Reference proteome</keyword>
<evidence type="ECO:0000313" key="4">
    <source>
        <dbReference type="EMBL" id="QDG49565.1"/>
    </source>
</evidence>
<evidence type="ECO:0000259" key="3">
    <source>
        <dbReference type="Pfam" id="PF00149"/>
    </source>
</evidence>
<reference evidence="4 5" key="1">
    <citation type="submission" date="2019-06" db="EMBL/GenBank/DDBJ databases">
        <title>Persicimonas caeni gen. nov., sp. nov., a predatory bacterium isolated from solar saltern.</title>
        <authorList>
            <person name="Wang S."/>
        </authorList>
    </citation>
    <scope>NUCLEOTIDE SEQUENCE [LARGE SCALE GENOMIC DNA]</scope>
    <source>
        <strain evidence="4 5">YN101</strain>
    </source>
</reference>
<dbReference type="Proteomes" id="UP000315995">
    <property type="component" value="Chromosome"/>
</dbReference>
<dbReference type="InterPro" id="IPR051158">
    <property type="entry name" value="Metallophosphoesterase_sf"/>
</dbReference>
<dbReference type="GO" id="GO:0009245">
    <property type="term" value="P:lipid A biosynthetic process"/>
    <property type="evidence" value="ECO:0007669"/>
    <property type="project" value="TreeGrafter"/>
</dbReference>
<dbReference type="SUPFAM" id="SSF56300">
    <property type="entry name" value="Metallo-dependent phosphatases"/>
    <property type="match status" value="1"/>
</dbReference>
<dbReference type="InterPro" id="IPR016538">
    <property type="entry name" value="UCP008292"/>
</dbReference>
<dbReference type="AlphaFoldDB" id="A0A4Y6PP33"/>
<dbReference type="PANTHER" id="PTHR31302">
    <property type="entry name" value="TRANSMEMBRANE PROTEIN WITH METALLOPHOSPHOESTERASE DOMAIN-RELATED"/>
    <property type="match status" value="1"/>
</dbReference>
<dbReference type="GO" id="GO:0046872">
    <property type="term" value="F:metal ion binding"/>
    <property type="evidence" value="ECO:0007669"/>
    <property type="project" value="UniProtKB-KW"/>
</dbReference>
<keyword evidence="2" id="KW-0378">Hydrolase</keyword>
<feature type="domain" description="Calcineurin-like phosphoesterase" evidence="3">
    <location>
        <begin position="9"/>
        <end position="210"/>
    </location>
</feature>
<evidence type="ECO:0000256" key="2">
    <source>
        <dbReference type="ARBA" id="ARBA00022801"/>
    </source>
</evidence>
<dbReference type="RefSeq" id="WP_141196062.1">
    <property type="nucleotide sequence ID" value="NZ_CP041186.1"/>
</dbReference>
<dbReference type="Pfam" id="PF00149">
    <property type="entry name" value="Metallophos"/>
    <property type="match status" value="1"/>
</dbReference>
<proteinExistence type="predicted"/>
<evidence type="ECO:0000313" key="5">
    <source>
        <dbReference type="Proteomes" id="UP000315995"/>
    </source>
</evidence>
<keyword evidence="1" id="KW-0479">Metal-binding</keyword>
<dbReference type="PIRSF" id="PIRSF008292">
    <property type="entry name" value="UCP008292"/>
    <property type="match status" value="1"/>
</dbReference>
<dbReference type="EMBL" id="CP041186">
    <property type="protein sequence ID" value="QDG49565.1"/>
    <property type="molecule type" value="Genomic_DNA"/>
</dbReference>
<name>A0A4Y6PP33_PERCE</name>
<sequence length="254" mass="27935">MAMTSNETLRIAAMADLHYGRGQRDELRELLAQASEAADVLLLCGDLTDHGRTKEAKMLIDDVHDHARSTKVLAVFGNHDLASDDHEELMEVLEDGGIDVLDGECASVGSVGFAGVRGFCGGFGTRSVHPFGERELRDFINVTVEESLKLETALSRLDTEHRVVLLHYAPIRDTVEGEPPEIFPFLGSSRLEDPINHYDASVVFHGHAHKGGAKGKTAHDIPVYNVSIPVLKQVYPDRPAFRLYEIDLSAPKKD</sequence>
<dbReference type="InterPro" id="IPR004843">
    <property type="entry name" value="Calcineurin-like_PHP"/>
</dbReference>
<dbReference type="InterPro" id="IPR029052">
    <property type="entry name" value="Metallo-depent_PP-like"/>
</dbReference>
<organism evidence="4 5">
    <name type="scientific">Persicimonas caeni</name>
    <dbReference type="NCBI Taxonomy" id="2292766"/>
    <lineage>
        <taxon>Bacteria</taxon>
        <taxon>Deltaproteobacteria</taxon>
        <taxon>Bradymonadales</taxon>
        <taxon>Bradymonadaceae</taxon>
        <taxon>Persicimonas</taxon>
    </lineage>
</organism>
<evidence type="ECO:0000256" key="1">
    <source>
        <dbReference type="ARBA" id="ARBA00022723"/>
    </source>
</evidence>
<accession>A0A4Y6PP33</accession>
<dbReference type="GO" id="GO:0008758">
    <property type="term" value="F:UDP-2,3-diacylglucosamine hydrolase activity"/>
    <property type="evidence" value="ECO:0007669"/>
    <property type="project" value="TreeGrafter"/>
</dbReference>
<dbReference type="Gene3D" id="3.60.21.10">
    <property type="match status" value="1"/>
</dbReference>
<dbReference type="OrthoDB" id="9783437at2"/>
<protein>
    <submittedName>
        <fullName evidence="4">Metallophosphoesterase</fullName>
    </submittedName>
</protein>
<accession>A0A5B8Y446</accession>
<dbReference type="GO" id="GO:0016020">
    <property type="term" value="C:membrane"/>
    <property type="evidence" value="ECO:0007669"/>
    <property type="project" value="GOC"/>
</dbReference>